<reference evidence="1 2" key="1">
    <citation type="submission" date="2016-11" db="EMBL/GenBank/DDBJ databases">
        <title>The macronuclear genome of Stentor coeruleus: a giant cell with tiny introns.</title>
        <authorList>
            <person name="Slabodnick M."/>
            <person name="Ruby J.G."/>
            <person name="Reiff S.B."/>
            <person name="Swart E.C."/>
            <person name="Gosai S."/>
            <person name="Prabakaran S."/>
            <person name="Witkowska E."/>
            <person name="Larue G.E."/>
            <person name="Fisher S."/>
            <person name="Freeman R.M."/>
            <person name="Gunawardena J."/>
            <person name="Chu W."/>
            <person name="Stover N.A."/>
            <person name="Gregory B.D."/>
            <person name="Nowacki M."/>
            <person name="Derisi J."/>
            <person name="Roy S.W."/>
            <person name="Marshall W.F."/>
            <person name="Sood P."/>
        </authorList>
    </citation>
    <scope>NUCLEOTIDE SEQUENCE [LARGE SCALE GENOMIC DNA]</scope>
    <source>
        <strain evidence="1">WM001</strain>
    </source>
</reference>
<protein>
    <submittedName>
        <fullName evidence="1">Uncharacterized protein</fullName>
    </submittedName>
</protein>
<dbReference type="EMBL" id="MPUH01000690">
    <property type="protein sequence ID" value="OMJ75444.1"/>
    <property type="molecule type" value="Genomic_DNA"/>
</dbReference>
<dbReference type="Proteomes" id="UP000187209">
    <property type="component" value="Unassembled WGS sequence"/>
</dbReference>
<dbReference type="AlphaFoldDB" id="A0A1R2BFE3"/>
<name>A0A1R2BFE3_9CILI</name>
<organism evidence="1 2">
    <name type="scientific">Stentor coeruleus</name>
    <dbReference type="NCBI Taxonomy" id="5963"/>
    <lineage>
        <taxon>Eukaryota</taxon>
        <taxon>Sar</taxon>
        <taxon>Alveolata</taxon>
        <taxon>Ciliophora</taxon>
        <taxon>Postciliodesmatophora</taxon>
        <taxon>Heterotrichea</taxon>
        <taxon>Heterotrichida</taxon>
        <taxon>Stentoridae</taxon>
        <taxon>Stentor</taxon>
    </lineage>
</organism>
<sequence>MILVSLCKCCIIDEDPKEPSETVIKVSKMQESQLTEQNFPSPFRLKETRQRSIDYVINSPRFGGNSNIPICSTGGTENILPSEGN</sequence>
<evidence type="ECO:0000313" key="1">
    <source>
        <dbReference type="EMBL" id="OMJ75444.1"/>
    </source>
</evidence>
<evidence type="ECO:0000313" key="2">
    <source>
        <dbReference type="Proteomes" id="UP000187209"/>
    </source>
</evidence>
<gene>
    <name evidence="1" type="ORF">SteCoe_25411</name>
</gene>
<keyword evidence="2" id="KW-1185">Reference proteome</keyword>
<proteinExistence type="predicted"/>
<accession>A0A1R2BFE3</accession>
<comment type="caution">
    <text evidence="1">The sequence shown here is derived from an EMBL/GenBank/DDBJ whole genome shotgun (WGS) entry which is preliminary data.</text>
</comment>